<reference evidence="7 9" key="2">
    <citation type="submission" date="2016-10" db="EMBL/GenBank/DDBJ databases">
        <authorList>
            <person name="Varghese N."/>
            <person name="Submissions S."/>
        </authorList>
    </citation>
    <scope>NUCLEOTIDE SEQUENCE [LARGE SCALE GENOMIC DNA]</scope>
    <source>
        <strain evidence="7 9">DSM 21619</strain>
    </source>
</reference>
<proteinExistence type="inferred from homology"/>
<evidence type="ECO:0000256" key="3">
    <source>
        <dbReference type="ARBA" id="ARBA00022741"/>
    </source>
</evidence>
<dbReference type="PANTHER" id="PTHR42711">
    <property type="entry name" value="ABC TRANSPORTER ATP-BINDING PROTEIN"/>
    <property type="match status" value="1"/>
</dbReference>
<dbReference type="OrthoDB" id="9804819at2"/>
<keyword evidence="4 7" id="KW-0067">ATP-binding</keyword>
<dbReference type="GO" id="GO:0016887">
    <property type="term" value="F:ATP hydrolysis activity"/>
    <property type="evidence" value="ECO:0007669"/>
    <property type="project" value="InterPro"/>
</dbReference>
<dbReference type="AlphaFoldDB" id="A0A075LLN8"/>
<evidence type="ECO:0000313" key="8">
    <source>
        <dbReference type="Proteomes" id="UP000027980"/>
    </source>
</evidence>
<dbReference type="InterPro" id="IPR050763">
    <property type="entry name" value="ABC_transporter_ATP-binding"/>
</dbReference>
<dbReference type="EMBL" id="FOCD01000003">
    <property type="protein sequence ID" value="SEN74657.1"/>
    <property type="molecule type" value="Genomic_DNA"/>
</dbReference>
<accession>A0A075LLN8</accession>
<dbReference type="SMART" id="SM00382">
    <property type="entry name" value="AAA"/>
    <property type="match status" value="1"/>
</dbReference>
<protein>
    <submittedName>
        <fullName evidence="6">ABC transporter</fullName>
    </submittedName>
    <submittedName>
        <fullName evidence="7">ABC-2 type transport system ATP-binding protein</fullName>
    </submittedName>
</protein>
<organism evidence="6 8">
    <name type="scientific">Terribacillus saccharophilus</name>
    <dbReference type="NCBI Taxonomy" id="361277"/>
    <lineage>
        <taxon>Bacteria</taxon>
        <taxon>Bacillati</taxon>
        <taxon>Bacillota</taxon>
        <taxon>Bacilli</taxon>
        <taxon>Bacillales</taxon>
        <taxon>Bacillaceae</taxon>
        <taxon>Terribacillus</taxon>
    </lineage>
</organism>
<comment type="similarity">
    <text evidence="1">Belongs to the ABC transporter superfamily.</text>
</comment>
<evidence type="ECO:0000313" key="6">
    <source>
        <dbReference type="EMBL" id="AIF65353.1"/>
    </source>
</evidence>
<dbReference type="PANTHER" id="PTHR42711:SF5">
    <property type="entry name" value="ABC TRANSPORTER ATP-BINDING PROTEIN NATA"/>
    <property type="match status" value="1"/>
</dbReference>
<evidence type="ECO:0000256" key="2">
    <source>
        <dbReference type="ARBA" id="ARBA00022448"/>
    </source>
</evidence>
<sequence>MIKAVEISKRFDRKQVLDQVGFQVRKGTIYGLLGSNGAGKTTIMRILAGILKHDKGCVLVDGKTVFENVALKQRIIFMPDILYFLPQYTVKQMGQYYADMYANWDQQRYDQLISQFKLENKKVSTFSKGMQRQVAFCLALAAKPDYLIMDEPLDGLDAVVRQRIKGLLINDVAEREMTVLISSHNLREMENLCDDVGIVHKGKMILERNLDDMKTEVQKVQFALRKGQDVSFLEELNILHQEKRGSIHLLIVKSDHQELEEILAAQNPVVLDMLPLSLEEIFIYEMGGAGYAIENILD</sequence>
<feature type="domain" description="ABC transporter" evidence="5">
    <location>
        <begin position="2"/>
        <end position="226"/>
    </location>
</feature>
<evidence type="ECO:0000256" key="1">
    <source>
        <dbReference type="ARBA" id="ARBA00005417"/>
    </source>
</evidence>
<dbReference type="KEGG" id="tap:GZ22_00895"/>
<evidence type="ECO:0000313" key="7">
    <source>
        <dbReference type="EMBL" id="SEN74657.1"/>
    </source>
</evidence>
<dbReference type="SUPFAM" id="SSF52540">
    <property type="entry name" value="P-loop containing nucleoside triphosphate hydrolases"/>
    <property type="match status" value="1"/>
</dbReference>
<dbReference type="GO" id="GO:0005524">
    <property type="term" value="F:ATP binding"/>
    <property type="evidence" value="ECO:0007669"/>
    <property type="project" value="UniProtKB-KW"/>
</dbReference>
<dbReference type="CDD" id="cd03230">
    <property type="entry name" value="ABC_DR_subfamily_A"/>
    <property type="match status" value="1"/>
</dbReference>
<dbReference type="InterPro" id="IPR027417">
    <property type="entry name" value="P-loop_NTPase"/>
</dbReference>
<dbReference type="InterPro" id="IPR003439">
    <property type="entry name" value="ABC_transporter-like_ATP-bd"/>
</dbReference>
<keyword evidence="3" id="KW-0547">Nucleotide-binding</keyword>
<dbReference type="EMBL" id="CP008876">
    <property type="protein sequence ID" value="AIF65353.1"/>
    <property type="molecule type" value="Genomic_DNA"/>
</dbReference>
<evidence type="ECO:0000259" key="5">
    <source>
        <dbReference type="PROSITE" id="PS50893"/>
    </source>
</evidence>
<reference evidence="6" key="1">
    <citation type="submission" date="2014-07" db="EMBL/GenBank/DDBJ databases">
        <title>Complete genome sequence of a moderately halophilic bacterium Terribacillus aidingensis MP602, isolated from Cryptomeria fortunei in Tianmu mountain in China.</title>
        <authorList>
            <person name="Wang Y."/>
            <person name="Lu P."/>
            <person name="Zhang L."/>
        </authorList>
    </citation>
    <scope>NUCLEOTIDE SEQUENCE [LARGE SCALE GENOMIC DNA]</scope>
    <source>
        <strain evidence="6">MP602</strain>
    </source>
</reference>
<dbReference type="RefSeq" id="WP_038557784.1">
    <property type="nucleotide sequence ID" value="NZ_CP008876.1"/>
</dbReference>
<keyword evidence="2" id="KW-0813">Transport</keyword>
<evidence type="ECO:0000256" key="4">
    <source>
        <dbReference type="ARBA" id="ARBA00022840"/>
    </source>
</evidence>
<dbReference type="Proteomes" id="UP000027980">
    <property type="component" value="Chromosome"/>
</dbReference>
<dbReference type="Pfam" id="PF00005">
    <property type="entry name" value="ABC_tran"/>
    <property type="match status" value="1"/>
</dbReference>
<dbReference type="PROSITE" id="PS50893">
    <property type="entry name" value="ABC_TRANSPORTER_2"/>
    <property type="match status" value="1"/>
</dbReference>
<accession>A0AAX2EHW9</accession>
<name>A0A075LLN8_9BACI</name>
<dbReference type="InterPro" id="IPR003593">
    <property type="entry name" value="AAA+_ATPase"/>
</dbReference>
<evidence type="ECO:0000313" key="9">
    <source>
        <dbReference type="Proteomes" id="UP000199735"/>
    </source>
</evidence>
<dbReference type="GeneID" id="34222529"/>
<gene>
    <name evidence="6" type="ORF">GZ22_00895</name>
    <name evidence="7" type="ORF">SAMN04489762_2737</name>
</gene>
<dbReference type="Gene3D" id="3.40.50.300">
    <property type="entry name" value="P-loop containing nucleotide triphosphate hydrolases"/>
    <property type="match status" value="1"/>
</dbReference>
<dbReference type="HOGENOM" id="CLU_000604_1_2_9"/>
<dbReference type="Proteomes" id="UP000199735">
    <property type="component" value="Unassembled WGS sequence"/>
</dbReference>